<accession>A0A1T0CEF2</accession>
<dbReference type="STRING" id="90241.B0682_06215"/>
<evidence type="ECO:0000313" key="4">
    <source>
        <dbReference type="Proteomes" id="UP000191094"/>
    </source>
</evidence>
<keyword evidence="1" id="KW-1133">Transmembrane helix</keyword>
<dbReference type="Proteomes" id="UP000191094">
    <property type="component" value="Unassembled WGS sequence"/>
</dbReference>
<name>A0A1T0CEF2_9GAMM</name>
<proteinExistence type="predicted"/>
<evidence type="ECO:0000313" key="3">
    <source>
        <dbReference type="EMBL" id="OOS20715.1"/>
    </source>
</evidence>
<organism evidence="3 4">
    <name type="scientific">Lwoffella lincolnii</name>
    <dbReference type="NCBI Taxonomy" id="90241"/>
    <lineage>
        <taxon>Bacteria</taxon>
        <taxon>Pseudomonadati</taxon>
        <taxon>Pseudomonadota</taxon>
        <taxon>Gammaproteobacteria</taxon>
        <taxon>Moraxellales</taxon>
        <taxon>Moraxellaceae</taxon>
        <taxon>Lwoffella</taxon>
    </lineage>
</organism>
<dbReference type="InterPro" id="IPR025588">
    <property type="entry name" value="YcxB-like_C"/>
</dbReference>
<keyword evidence="1" id="KW-0472">Membrane</keyword>
<dbReference type="OrthoDB" id="6703961at2"/>
<reference evidence="3 4" key="1">
    <citation type="submission" date="2017-02" db="EMBL/GenBank/DDBJ databases">
        <title>Draft genome sequence of Moraxella lincolnii CCUG 9405T type strain.</title>
        <authorList>
            <person name="Salva-Serra F."/>
            <person name="Engstrom-Jakobsson H."/>
            <person name="Thorell K."/>
            <person name="Jaen-Luchoro D."/>
            <person name="Gonzales-Siles L."/>
            <person name="Karlsson R."/>
            <person name="Yazdan S."/>
            <person name="Boulund F."/>
            <person name="Johnning A."/>
            <person name="Engstrand L."/>
            <person name="Kristiansson E."/>
            <person name="Moore E."/>
        </authorList>
    </citation>
    <scope>NUCLEOTIDE SEQUENCE [LARGE SCALE GENOMIC DNA]</scope>
    <source>
        <strain evidence="3 4">CCUG 9405</strain>
    </source>
</reference>
<evidence type="ECO:0000256" key="1">
    <source>
        <dbReference type="SAM" id="Phobius"/>
    </source>
</evidence>
<feature type="transmembrane region" description="Helical" evidence="1">
    <location>
        <begin position="68"/>
        <end position="92"/>
    </location>
</feature>
<comment type="caution">
    <text evidence="3">The sequence shown here is derived from an EMBL/GenBank/DDBJ whole genome shotgun (WGS) entry which is preliminary data.</text>
</comment>
<evidence type="ECO:0000259" key="2">
    <source>
        <dbReference type="Pfam" id="PF14317"/>
    </source>
</evidence>
<feature type="transmembrane region" description="Helical" evidence="1">
    <location>
        <begin position="45"/>
        <end position="62"/>
    </location>
</feature>
<dbReference type="EMBL" id="MUYT01000007">
    <property type="protein sequence ID" value="OOS20715.1"/>
    <property type="molecule type" value="Genomic_DNA"/>
</dbReference>
<keyword evidence="4" id="KW-1185">Reference proteome</keyword>
<sequence length="219" mass="24887">MALYPYTLQTVPLNMSKQEFEQAQLALFAKSSPSFDLAQIKTKEWSIMAIMTILAIVGLVMVSGYSTLLFWLMLIGVALYVIIRTIGFKWYVQKEFEKQMATQKMPDEMKQIKLGVQKQGLIMSMPAPNQPQPSNKAMRGLQMRGSGVQQAVIPWSAVTSWDETDEFIFILFELKGQHGSQILPKRLIKDKFPIDTVLTHLMEVRPNKGIQADTLPQTF</sequence>
<dbReference type="Pfam" id="PF14317">
    <property type="entry name" value="YcxB"/>
    <property type="match status" value="1"/>
</dbReference>
<gene>
    <name evidence="3" type="ORF">B0682_06215</name>
</gene>
<feature type="domain" description="YcxB-like C-terminal" evidence="2">
    <location>
        <begin position="140"/>
        <end position="201"/>
    </location>
</feature>
<dbReference type="RefSeq" id="WP_078307462.1">
    <property type="nucleotide sequence ID" value="NZ_CP147511.1"/>
</dbReference>
<keyword evidence="1" id="KW-0812">Transmembrane</keyword>
<protein>
    <recommendedName>
        <fullName evidence="2">YcxB-like C-terminal domain-containing protein</fullName>
    </recommendedName>
</protein>
<dbReference type="AlphaFoldDB" id="A0A1T0CEF2"/>